<accession>A0ABN9TLE3</accession>
<keyword evidence="3" id="KW-1185">Reference proteome</keyword>
<sequence length="1312" mass="145134">DPQDCAHTYDIVLAWTRKVLGLKTSLQEQQRLSRAMRVDSRIQDDSKGESAQDKYRFAVDRLKADVRFFYQILQEFMDLPPDFSQQNRTWEDCMNDMEVDLKSISGSAAAENAAMSVDVLVSLLNYRDKAVHLMLCGILFQKAVLDWDLKNERAYADGPMVSMAEQVVDLWSKHETLPNKYRVVDLPTASDVGPFTCTGKNKHKSSLPCSEGCHCFVTVLREMRSLDKSLRQMAFDTQVRASGEVDTVSVLRDEYDKWFTKEAKLNEDMRKAKEVGKVENKVHKVQELADKDRKLKQQINRAPGSGGMSQAPARWDRDKLAAAVQRGQGREHFMEALETKMQLILPQVTPLAQSGHVDAAWRLWTDAVAEIGLSHFQREKTIPDPELTALRQRSQYIKFTTDRYLGSRYAWNLSSMEEFRRFGWVQQMAKDAVSHRQVIAAIWGALQSGPESLDADGKLTKSAPPIATQIEKDVWTYAHISGSEDFFESWERWGYSWKALFLEEEVREYFLKRSDVSAMLTLSGEVGGEKNERQQRRRTEGQQKVAKTAAGYNAANKTLMVLIMKMIMQLAQSRRTVEGILFDVVLVPHDMPEVTRMAEQGAKYNEQVQAKGKGHSLGAPHLHVFGGLLEALINRQESIGKANLAKLQEMKGRLSTMDYADRMDIIKFTKLDRCYDQTKRRITLCLGDGRKEVIGALTQLGGGAQVGEGASDAHGARDAGVARDVPGIDTSATQSSELLTNDGIVIISFYPTSIAILFLQIPVDPEALEEYFADPEDCAQESSEVIFCIPEALEEYFADGADCPQESTDDIFRFAEALEEYFYAPNDCPQVVQAARLLLERYPVAALCRALADAQGEDADSLLGALEKLSEFEEVRDALLTEELAGFLRLGTSAPDPRARRLVARLLLQLAKSGEGGVGWLAGAGLLDACEALLLDPETGTAEAVAGLLRACCEWEEGRRAVLGAEGGVVGRLQGRLQGLGDTERIRVLHLFVELGRVSDDVFTTLAGSGAYKSVLGAFFTDDLLLKLNAVELMDALGSYPRGQVLLSQEGVPQHLAQELVDPTCDSSVRLCVVRLLGFVLLRSPEAAGVLLSTREAPFPQVVAAMLGDRDPGERLVALRAWASAASHHAGLAFWLGWPELVQLVLSQVAAPQNEVSKGAMAAWADALRGRPPPPPAPASGGEDASPETALWRLAEQSLVPLVLKALVGKPFPDVRSHCWQLLAELARSRAAAQRVIPSEEIRDLLLDFTSETNSEARIAKHEFVVSLVGHQGSWLGAFLDETVEQHLSEYSRQGPHWVPRNSAVLVGDQNA</sequence>
<evidence type="ECO:0000313" key="2">
    <source>
        <dbReference type="EMBL" id="CAK0846038.1"/>
    </source>
</evidence>
<evidence type="ECO:0000313" key="3">
    <source>
        <dbReference type="Proteomes" id="UP001189429"/>
    </source>
</evidence>
<dbReference type="InterPro" id="IPR019538">
    <property type="entry name" value="PSMD5"/>
</dbReference>
<dbReference type="SUPFAM" id="SSF48371">
    <property type="entry name" value="ARM repeat"/>
    <property type="match status" value="1"/>
</dbReference>
<dbReference type="EMBL" id="CAUYUJ010014787">
    <property type="protein sequence ID" value="CAK0846038.1"/>
    <property type="molecule type" value="Genomic_DNA"/>
</dbReference>
<gene>
    <name evidence="2" type="ORF">PCOR1329_LOCUS39645</name>
</gene>
<proteinExistence type="predicted"/>
<dbReference type="Pfam" id="PF10508">
    <property type="entry name" value="Proteasom_PSMB"/>
    <property type="match status" value="2"/>
</dbReference>
<reference evidence="2" key="1">
    <citation type="submission" date="2023-10" db="EMBL/GenBank/DDBJ databases">
        <authorList>
            <person name="Chen Y."/>
            <person name="Shah S."/>
            <person name="Dougan E. K."/>
            <person name="Thang M."/>
            <person name="Chan C."/>
        </authorList>
    </citation>
    <scope>NUCLEOTIDE SEQUENCE [LARGE SCALE GENOMIC DNA]</scope>
</reference>
<dbReference type="Gene3D" id="1.25.10.10">
    <property type="entry name" value="Leucine-rich Repeat Variant"/>
    <property type="match status" value="2"/>
</dbReference>
<dbReference type="PANTHER" id="PTHR13554">
    <property type="entry name" value="26S PROTEASOME NON-ATPASE REGULATORY SUBUNIT 5-RELATED"/>
    <property type="match status" value="1"/>
</dbReference>
<dbReference type="InterPro" id="IPR016024">
    <property type="entry name" value="ARM-type_fold"/>
</dbReference>
<feature type="non-terminal residue" evidence="2">
    <location>
        <position position="1"/>
    </location>
</feature>
<evidence type="ECO:0000256" key="1">
    <source>
        <dbReference type="SAM" id="MobiDB-lite"/>
    </source>
</evidence>
<dbReference type="PANTHER" id="PTHR13554:SF10">
    <property type="entry name" value="26S PROTEASOME NON-ATPASE REGULATORY SUBUNIT 5"/>
    <property type="match status" value="1"/>
</dbReference>
<feature type="region of interest" description="Disordered" evidence="1">
    <location>
        <begin position="1167"/>
        <end position="1187"/>
    </location>
</feature>
<comment type="caution">
    <text evidence="2">The sequence shown here is derived from an EMBL/GenBank/DDBJ whole genome shotgun (WGS) entry which is preliminary data.</text>
</comment>
<protein>
    <submittedName>
        <fullName evidence="2">Uncharacterized protein</fullName>
    </submittedName>
</protein>
<name>A0ABN9TLE3_9DINO</name>
<dbReference type="Proteomes" id="UP001189429">
    <property type="component" value="Unassembled WGS sequence"/>
</dbReference>
<dbReference type="InterPro" id="IPR011989">
    <property type="entry name" value="ARM-like"/>
</dbReference>
<organism evidence="2 3">
    <name type="scientific">Prorocentrum cordatum</name>
    <dbReference type="NCBI Taxonomy" id="2364126"/>
    <lineage>
        <taxon>Eukaryota</taxon>
        <taxon>Sar</taxon>
        <taxon>Alveolata</taxon>
        <taxon>Dinophyceae</taxon>
        <taxon>Prorocentrales</taxon>
        <taxon>Prorocentraceae</taxon>
        <taxon>Prorocentrum</taxon>
    </lineage>
</organism>